<dbReference type="InterPro" id="IPR036986">
    <property type="entry name" value="S4_RNA-bd_sf"/>
</dbReference>
<dbReference type="InterPro" id="IPR002942">
    <property type="entry name" value="S4_RNA-bd"/>
</dbReference>
<gene>
    <name evidence="3" type="ORF">THFILI_06550</name>
</gene>
<evidence type="ECO:0000259" key="2">
    <source>
        <dbReference type="Pfam" id="PF01479"/>
    </source>
</evidence>
<accession>A0A0D6XB75</accession>
<protein>
    <submittedName>
        <fullName evidence="3">RNA-binding protein</fullName>
    </submittedName>
</protein>
<dbReference type="STRING" id="276.THFILI_06550"/>
<dbReference type="Pfam" id="PF01479">
    <property type="entry name" value="S4"/>
    <property type="match status" value="1"/>
</dbReference>
<keyword evidence="4" id="KW-1185">Reference proteome</keyword>
<dbReference type="RefSeq" id="WP_038067632.1">
    <property type="nucleotide sequence ID" value="NZ_JPSL02000039.1"/>
</dbReference>
<dbReference type="PROSITE" id="PS50889">
    <property type="entry name" value="S4"/>
    <property type="match status" value="1"/>
</dbReference>
<sequence length="211" mass="22954">MDALEAYIRKARGGRVVRTPFLSPEEQDRLRKRAQAEGLKVAFFGGLPLAERRCAVLYPEEVPSVSDPVEVVYLKDPPEPSPYVGEVEELEEGVLVALLPEGKKALQAQGLTLLPPPEGALRPLKEGVQTLVVPSLRVDAVGAKGFGVSRTYFQEGVKAGKVRLRGRPASPKDELAPGDVLYAEGLGVLKVLEVLGSTRRGRIRVRVERGR</sequence>
<organism evidence="3 4">
    <name type="scientific">Thermus filiformis</name>
    <dbReference type="NCBI Taxonomy" id="276"/>
    <lineage>
        <taxon>Bacteria</taxon>
        <taxon>Thermotogati</taxon>
        <taxon>Deinococcota</taxon>
        <taxon>Deinococci</taxon>
        <taxon>Thermales</taxon>
        <taxon>Thermaceae</taxon>
        <taxon>Thermus</taxon>
    </lineage>
</organism>
<dbReference type="EMBL" id="JPSL02000039">
    <property type="protein sequence ID" value="KIX84576.1"/>
    <property type="molecule type" value="Genomic_DNA"/>
</dbReference>
<dbReference type="SUPFAM" id="SSF55174">
    <property type="entry name" value="Alpha-L RNA-binding motif"/>
    <property type="match status" value="1"/>
</dbReference>
<dbReference type="GO" id="GO:0003723">
    <property type="term" value="F:RNA binding"/>
    <property type="evidence" value="ECO:0007669"/>
    <property type="project" value="UniProtKB-KW"/>
</dbReference>
<name>A0A0D6XB75_THEFI</name>
<feature type="domain" description="RNA-binding S4" evidence="2">
    <location>
        <begin position="137"/>
        <end position="181"/>
    </location>
</feature>
<comment type="caution">
    <text evidence="3">The sequence shown here is derived from an EMBL/GenBank/DDBJ whole genome shotgun (WGS) entry which is preliminary data.</text>
</comment>
<dbReference type="Gene3D" id="3.10.290.10">
    <property type="entry name" value="RNA-binding S4 domain"/>
    <property type="match status" value="1"/>
</dbReference>
<keyword evidence="1" id="KW-0694">RNA-binding</keyword>
<evidence type="ECO:0000313" key="4">
    <source>
        <dbReference type="Proteomes" id="UP000030364"/>
    </source>
</evidence>
<proteinExistence type="predicted"/>
<reference evidence="3 4" key="1">
    <citation type="journal article" date="2015" name="Genome Announc.">
        <title>Draft Genome Sequence of the Thermophile Thermus filiformis ATCC 43280, Producer of Carotenoid-(Di)glucoside-Branched Fatty Acid (Di)esters and Source of Hyperthermostable Enzymes of Biotechnological Interest.</title>
        <authorList>
            <person name="Mandelli F."/>
            <person name="Oliveira Ramires B."/>
            <person name="Couger M.B."/>
            <person name="Paixao D.A."/>
            <person name="Camilo C.M."/>
            <person name="Polikarpov I."/>
            <person name="Prade R."/>
            <person name="Riano-Pachon D.M."/>
            <person name="Squina F.M."/>
        </authorList>
    </citation>
    <scope>NUCLEOTIDE SEQUENCE [LARGE SCALE GENOMIC DNA]</scope>
    <source>
        <strain evidence="3 4">ATCC 43280</strain>
    </source>
</reference>
<dbReference type="Gene3D" id="3.30.1370.160">
    <property type="match status" value="1"/>
</dbReference>
<evidence type="ECO:0000256" key="1">
    <source>
        <dbReference type="PROSITE-ProRule" id="PRU00182"/>
    </source>
</evidence>
<dbReference type="OrthoDB" id="25862at2"/>
<dbReference type="Proteomes" id="UP000030364">
    <property type="component" value="Unassembled WGS sequence"/>
</dbReference>
<evidence type="ECO:0000313" key="3">
    <source>
        <dbReference type="EMBL" id="KIX84576.1"/>
    </source>
</evidence>
<dbReference type="AlphaFoldDB" id="A0A0D6XB75"/>